<sequence length="220" mass="24419">MVSLPDFEKRWAGGPTVGEKFKDLFKRREPIKQKLVMASYKVRSMVSRLEVFIERLRERDRTLFERVVDALTQGDEIRAAMYANEIAEIRKMVKQLTITQVALEQVTLRLDTVITMGDVMAGLIPVVGVIKELKGVVKGIMPEMSLELSEIEEGLRDVVISAGEALGMPTGDIYTTPEARKILEEAKVVAEQRMKEKFPELPSLVASAAQKASAPATGTA</sequence>
<name>A0A7C4BE66_9CREN</name>
<accession>A0A7C4BE66</accession>
<dbReference type="AlphaFoldDB" id="A0A7C4BE66"/>
<dbReference type="EMBL" id="DTFF01000063">
    <property type="protein sequence ID" value="HGI88177.1"/>
    <property type="molecule type" value="Genomic_DNA"/>
</dbReference>
<dbReference type="Gene3D" id="6.10.140.1230">
    <property type="match status" value="1"/>
</dbReference>
<reference evidence="1" key="1">
    <citation type="journal article" date="2020" name="mSystems">
        <title>Genome- and Community-Level Interaction Insights into Carbon Utilization and Element Cycling Functions of Hydrothermarchaeota in Hydrothermal Sediment.</title>
        <authorList>
            <person name="Zhou Z."/>
            <person name="Liu Y."/>
            <person name="Xu W."/>
            <person name="Pan J."/>
            <person name="Luo Z.H."/>
            <person name="Li M."/>
        </authorList>
    </citation>
    <scope>NUCLEOTIDE SEQUENCE [LARGE SCALE GENOMIC DNA]</scope>
    <source>
        <strain evidence="1">SpSt-732</strain>
    </source>
</reference>
<proteinExistence type="predicted"/>
<organism evidence="1">
    <name type="scientific">Ignisphaera aggregans</name>
    <dbReference type="NCBI Taxonomy" id="334771"/>
    <lineage>
        <taxon>Archaea</taxon>
        <taxon>Thermoproteota</taxon>
        <taxon>Thermoprotei</taxon>
        <taxon>Desulfurococcales</taxon>
        <taxon>Desulfurococcaceae</taxon>
        <taxon>Ignisphaera</taxon>
    </lineage>
</organism>
<comment type="caution">
    <text evidence="1">The sequence shown here is derived from an EMBL/GenBank/DDBJ whole genome shotgun (WGS) entry which is preliminary data.</text>
</comment>
<evidence type="ECO:0008006" key="2">
    <source>
        <dbReference type="Google" id="ProtNLM"/>
    </source>
</evidence>
<evidence type="ECO:0000313" key="1">
    <source>
        <dbReference type="EMBL" id="HGI88177.1"/>
    </source>
</evidence>
<gene>
    <name evidence="1" type="ORF">ENV14_07330</name>
</gene>
<protein>
    <recommendedName>
        <fullName evidence="2">Snf7 family protein</fullName>
    </recommendedName>
</protein>